<evidence type="ECO:0000259" key="6">
    <source>
        <dbReference type="Pfam" id="PF01957"/>
    </source>
</evidence>
<comment type="subcellular location">
    <subcellularLocation>
        <location evidence="1">Membrane</location>
        <topology evidence="1">Multi-pass membrane protein</topology>
    </subcellularLocation>
</comment>
<evidence type="ECO:0000256" key="5">
    <source>
        <dbReference type="SAM" id="Phobius"/>
    </source>
</evidence>
<proteinExistence type="predicted"/>
<evidence type="ECO:0000256" key="1">
    <source>
        <dbReference type="ARBA" id="ARBA00004141"/>
    </source>
</evidence>
<dbReference type="Pfam" id="PF01957">
    <property type="entry name" value="NfeD"/>
    <property type="match status" value="1"/>
</dbReference>
<dbReference type="RefSeq" id="WP_021687845.1">
    <property type="nucleotide sequence ID" value="NZ_KI260569.1"/>
</dbReference>
<evidence type="ECO:0000313" key="8">
    <source>
        <dbReference type="Proteomes" id="UP000016649"/>
    </source>
</evidence>
<feature type="transmembrane region" description="Helical" evidence="5">
    <location>
        <begin position="56"/>
        <end position="74"/>
    </location>
</feature>
<feature type="transmembrane region" description="Helical" evidence="5">
    <location>
        <begin position="30"/>
        <end position="50"/>
    </location>
</feature>
<sequence length="160" mass="17645">MKEFFLAHAPLVWFLCAVLFTLIEAMSMQLTTVWFALSALLLTFISFAPIRPVYQVLLFLIFSCLLLVLTRPFAIKKLNAYRTRTNVDSLIGKKAFVIKDIRKNKKGQVKAEGAVWTAQSGDGAEIETGSECIVERIEGVTLIISAKKSGSADTGGNTKL</sequence>
<evidence type="ECO:0000256" key="3">
    <source>
        <dbReference type="ARBA" id="ARBA00022989"/>
    </source>
</evidence>
<protein>
    <submittedName>
        <fullName evidence="7">Nodulation efficiency protein D</fullName>
    </submittedName>
</protein>
<evidence type="ECO:0000256" key="2">
    <source>
        <dbReference type="ARBA" id="ARBA00022692"/>
    </source>
</evidence>
<dbReference type="Gene3D" id="2.40.50.140">
    <property type="entry name" value="Nucleic acid-binding proteins"/>
    <property type="match status" value="1"/>
</dbReference>
<feature type="transmembrane region" description="Helical" evidence="5">
    <location>
        <begin position="6"/>
        <end position="23"/>
    </location>
</feature>
<organism evidence="7 8">
    <name type="scientific">Treponema lecithinolyticum ATCC 700332</name>
    <dbReference type="NCBI Taxonomy" id="1321815"/>
    <lineage>
        <taxon>Bacteria</taxon>
        <taxon>Pseudomonadati</taxon>
        <taxon>Spirochaetota</taxon>
        <taxon>Spirochaetia</taxon>
        <taxon>Spirochaetales</taxon>
        <taxon>Treponemataceae</taxon>
        <taxon>Treponema</taxon>
    </lineage>
</organism>
<dbReference type="PANTHER" id="PTHR33507">
    <property type="entry name" value="INNER MEMBRANE PROTEIN YBBJ"/>
    <property type="match status" value="1"/>
</dbReference>
<dbReference type="InterPro" id="IPR052165">
    <property type="entry name" value="Membrane_assoc_protease"/>
</dbReference>
<name>A0ABN0NX19_TRELE</name>
<keyword evidence="8" id="KW-1185">Reference proteome</keyword>
<dbReference type="InterPro" id="IPR002810">
    <property type="entry name" value="NfeD-like_C"/>
</dbReference>
<feature type="domain" description="NfeD-like C-terminal" evidence="6">
    <location>
        <begin position="87"/>
        <end position="144"/>
    </location>
</feature>
<comment type="caution">
    <text evidence="7">The sequence shown here is derived from an EMBL/GenBank/DDBJ whole genome shotgun (WGS) entry which is preliminary data.</text>
</comment>
<keyword evidence="4 5" id="KW-0472">Membrane</keyword>
<keyword evidence="2 5" id="KW-0812">Transmembrane</keyword>
<dbReference type="SUPFAM" id="SSF141322">
    <property type="entry name" value="NfeD domain-like"/>
    <property type="match status" value="1"/>
</dbReference>
<evidence type="ECO:0000256" key="4">
    <source>
        <dbReference type="ARBA" id="ARBA00023136"/>
    </source>
</evidence>
<evidence type="ECO:0000313" key="7">
    <source>
        <dbReference type="EMBL" id="ERJ91986.1"/>
    </source>
</evidence>
<dbReference type="Proteomes" id="UP000016649">
    <property type="component" value="Unassembled WGS sequence"/>
</dbReference>
<dbReference type="InterPro" id="IPR012340">
    <property type="entry name" value="NA-bd_OB-fold"/>
</dbReference>
<dbReference type="PANTHER" id="PTHR33507:SF3">
    <property type="entry name" value="INNER MEMBRANE PROTEIN YBBJ"/>
    <property type="match status" value="1"/>
</dbReference>
<dbReference type="EMBL" id="AWVH01000039">
    <property type="protein sequence ID" value="ERJ91986.1"/>
    <property type="molecule type" value="Genomic_DNA"/>
</dbReference>
<gene>
    <name evidence="7" type="ORF">HMPREF9193_01644</name>
</gene>
<reference evidence="7 8" key="1">
    <citation type="submission" date="2013-08" db="EMBL/GenBank/DDBJ databases">
        <authorList>
            <person name="Weinstock G."/>
            <person name="Sodergren E."/>
            <person name="Wylie T."/>
            <person name="Fulton L."/>
            <person name="Fulton R."/>
            <person name="Fronick C."/>
            <person name="O'Laughlin M."/>
            <person name="Godfrey J."/>
            <person name="Miner T."/>
            <person name="Herter B."/>
            <person name="Appelbaum E."/>
            <person name="Cordes M."/>
            <person name="Lek S."/>
            <person name="Wollam A."/>
            <person name="Pepin K.H."/>
            <person name="Palsikar V.B."/>
            <person name="Mitreva M."/>
            <person name="Wilson R.K."/>
        </authorList>
    </citation>
    <scope>NUCLEOTIDE SEQUENCE [LARGE SCALE GENOMIC DNA]</scope>
    <source>
        <strain evidence="7 8">ATCC 700332</strain>
    </source>
</reference>
<keyword evidence="3 5" id="KW-1133">Transmembrane helix</keyword>
<accession>A0ABN0NX19</accession>